<evidence type="ECO:0000313" key="2">
    <source>
        <dbReference type="Proteomes" id="UP000185578"/>
    </source>
</evidence>
<name>A0A1Q8EQ01_9PSED</name>
<protein>
    <recommendedName>
        <fullName evidence="3">DUF2528 family protein</fullName>
    </recommendedName>
</protein>
<dbReference type="InterPro" id="IPR024252">
    <property type="entry name" value="DUF2528"/>
</dbReference>
<comment type="caution">
    <text evidence="1">The sequence shown here is derived from an EMBL/GenBank/DDBJ whole genome shotgun (WGS) entry which is preliminary data.</text>
</comment>
<gene>
    <name evidence="1" type="ORF">BTN82_14965</name>
</gene>
<dbReference type="Proteomes" id="UP000185578">
    <property type="component" value="Unassembled WGS sequence"/>
</dbReference>
<accession>A0A1Q8EQ01</accession>
<evidence type="ECO:0008006" key="3">
    <source>
        <dbReference type="Google" id="ProtNLM"/>
    </source>
</evidence>
<sequence>MKDTWKEWEITLEVDHDQLTVERATLINEYWSDSEYRLDDANQDVVMAVIKMAAKQLVYAFLEFGGGICNTTEAAGYWTRDNLHNQEGWGGTEGNEPFGWCGIRLVSAEVEVDLDLEFQEG</sequence>
<evidence type="ECO:0000313" key="1">
    <source>
        <dbReference type="EMBL" id="OLF53870.1"/>
    </source>
</evidence>
<dbReference type="AlphaFoldDB" id="A0A1Q8EQ01"/>
<dbReference type="Pfam" id="PF10800">
    <property type="entry name" value="DUF2528"/>
    <property type="match status" value="1"/>
</dbReference>
<proteinExistence type="predicted"/>
<organism evidence="1 2">
    <name type="scientific">Pseudomonas chlororaphis</name>
    <dbReference type="NCBI Taxonomy" id="587753"/>
    <lineage>
        <taxon>Bacteria</taxon>
        <taxon>Pseudomonadati</taxon>
        <taxon>Pseudomonadota</taxon>
        <taxon>Gammaproteobacteria</taxon>
        <taxon>Pseudomonadales</taxon>
        <taxon>Pseudomonadaceae</taxon>
        <taxon>Pseudomonas</taxon>
    </lineage>
</organism>
<dbReference type="EMBL" id="MSCT01000011">
    <property type="protein sequence ID" value="OLF53870.1"/>
    <property type="molecule type" value="Genomic_DNA"/>
</dbReference>
<reference evidence="1 2" key="1">
    <citation type="submission" date="2016-12" db="EMBL/GenBank/DDBJ databases">
        <authorList>
            <person name="Song W.-J."/>
            <person name="Kurnit D.M."/>
        </authorList>
    </citation>
    <scope>NUCLEOTIDE SEQUENCE [LARGE SCALE GENOMIC DNA]</scope>
    <source>
        <strain evidence="1 2">PCL1601</strain>
    </source>
</reference>